<sequence>MCSAFFRRIPCGLGNKIIYRLIKSGRFRLHAITFCLKIGYSCEPDGLFHSEPLFVKRKQNV</sequence>
<proteinExistence type="predicted"/>
<evidence type="ECO:0000313" key="2">
    <source>
        <dbReference type="Proteomes" id="UP000003843"/>
    </source>
</evidence>
<organism evidence="1 2">
    <name type="scientific">Neisseria lactamica ATCC 23970</name>
    <dbReference type="NCBI Taxonomy" id="546265"/>
    <lineage>
        <taxon>Bacteria</taxon>
        <taxon>Pseudomonadati</taxon>
        <taxon>Pseudomonadota</taxon>
        <taxon>Betaproteobacteria</taxon>
        <taxon>Neisseriales</taxon>
        <taxon>Neisseriaceae</taxon>
        <taxon>Neisseria</taxon>
    </lineage>
</organism>
<comment type="caution">
    <text evidence="1">The sequence shown here is derived from an EMBL/GenBank/DDBJ whole genome shotgun (WGS) entry which is preliminary data.</text>
</comment>
<accession>D0WBV2</accession>
<dbReference type="EMBL" id="ACEQ02000026">
    <property type="protein sequence ID" value="EEZ74964.1"/>
    <property type="molecule type" value="Genomic_DNA"/>
</dbReference>
<name>D0WBV2_NEILA</name>
<evidence type="ECO:0000313" key="1">
    <source>
        <dbReference type="EMBL" id="EEZ74964.1"/>
    </source>
</evidence>
<gene>
    <name evidence="1" type="ORF">NEILACOT_05029</name>
</gene>
<dbReference type="Proteomes" id="UP000003843">
    <property type="component" value="Unassembled WGS sequence"/>
</dbReference>
<reference evidence="1 2" key="1">
    <citation type="submission" date="2009-10" db="EMBL/GenBank/DDBJ databases">
        <authorList>
            <person name="Weinstock G."/>
            <person name="Sodergren E."/>
            <person name="Clifton S."/>
            <person name="Fulton L."/>
            <person name="Fulton B."/>
            <person name="Courtney L."/>
            <person name="Fronick C."/>
            <person name="Harrison M."/>
            <person name="Strong C."/>
            <person name="Farmer C."/>
            <person name="Delahaunty K."/>
            <person name="Markovic C."/>
            <person name="Hall O."/>
            <person name="Minx P."/>
            <person name="Tomlinson C."/>
            <person name="Mitreva M."/>
            <person name="Nelson J."/>
            <person name="Hou S."/>
            <person name="Wollam A."/>
            <person name="Pepin K.H."/>
            <person name="Johnson M."/>
            <person name="Bhonagiri V."/>
            <person name="Nash W.E."/>
            <person name="Warren W."/>
            <person name="Chinwalla A."/>
            <person name="Mardis E.R."/>
            <person name="Wilson R.K."/>
        </authorList>
    </citation>
    <scope>NUCLEOTIDE SEQUENCE [LARGE SCALE GENOMIC DNA]</scope>
    <source>
        <strain evidence="1 2">ATCC 23970</strain>
    </source>
</reference>
<dbReference type="AlphaFoldDB" id="D0WBV2"/>
<protein>
    <submittedName>
        <fullName evidence="1">Uncharacterized protein</fullName>
    </submittedName>
</protein>